<proteinExistence type="predicted"/>
<dbReference type="SUPFAM" id="SSF57701">
    <property type="entry name" value="Zn2/Cys6 DNA-binding domain"/>
    <property type="match status" value="1"/>
</dbReference>
<dbReference type="EMBL" id="JAGPNK010000003">
    <property type="protein sequence ID" value="KAH7324269.1"/>
    <property type="molecule type" value="Genomic_DNA"/>
</dbReference>
<dbReference type="PANTHER" id="PTHR38791">
    <property type="entry name" value="ZN(II)2CYS6 TRANSCRIPTION FACTOR (EUROFUNG)-RELATED-RELATED"/>
    <property type="match status" value="1"/>
</dbReference>
<dbReference type="InterPro" id="IPR001138">
    <property type="entry name" value="Zn2Cys6_DnaBD"/>
</dbReference>
<name>A0A8K0SYI5_9HYPO</name>
<keyword evidence="4" id="KW-1185">Reference proteome</keyword>
<dbReference type="PROSITE" id="PS00463">
    <property type="entry name" value="ZN2_CY6_FUNGAL_1"/>
    <property type="match status" value="1"/>
</dbReference>
<dbReference type="SMART" id="SM00066">
    <property type="entry name" value="GAL4"/>
    <property type="match status" value="1"/>
</dbReference>
<dbReference type="PROSITE" id="PS50048">
    <property type="entry name" value="ZN2_CY6_FUNGAL_2"/>
    <property type="match status" value="1"/>
</dbReference>
<accession>A0A8K0SYI5</accession>
<reference evidence="3" key="1">
    <citation type="journal article" date="2021" name="Nat. Commun.">
        <title>Genetic determinants of endophytism in the Arabidopsis root mycobiome.</title>
        <authorList>
            <person name="Mesny F."/>
            <person name="Miyauchi S."/>
            <person name="Thiergart T."/>
            <person name="Pickel B."/>
            <person name="Atanasova L."/>
            <person name="Karlsson M."/>
            <person name="Huettel B."/>
            <person name="Barry K.W."/>
            <person name="Haridas S."/>
            <person name="Chen C."/>
            <person name="Bauer D."/>
            <person name="Andreopoulos W."/>
            <person name="Pangilinan J."/>
            <person name="LaButti K."/>
            <person name="Riley R."/>
            <person name="Lipzen A."/>
            <person name="Clum A."/>
            <person name="Drula E."/>
            <person name="Henrissat B."/>
            <person name="Kohler A."/>
            <person name="Grigoriev I.V."/>
            <person name="Martin F.M."/>
            <person name="Hacquard S."/>
        </authorList>
    </citation>
    <scope>NUCLEOTIDE SEQUENCE</scope>
    <source>
        <strain evidence="3">MPI-CAGE-CH-0235</strain>
    </source>
</reference>
<evidence type="ECO:0000313" key="4">
    <source>
        <dbReference type="Proteomes" id="UP000813444"/>
    </source>
</evidence>
<comment type="caution">
    <text evidence="3">The sequence shown here is derived from an EMBL/GenBank/DDBJ whole genome shotgun (WGS) entry which is preliminary data.</text>
</comment>
<evidence type="ECO:0000259" key="2">
    <source>
        <dbReference type="PROSITE" id="PS50048"/>
    </source>
</evidence>
<feature type="domain" description="Zn(2)-C6 fungal-type" evidence="2">
    <location>
        <begin position="7"/>
        <end position="37"/>
    </location>
</feature>
<dbReference type="Gene3D" id="4.10.240.10">
    <property type="entry name" value="Zn(2)-C6 fungal-type DNA-binding domain"/>
    <property type="match status" value="1"/>
</dbReference>
<dbReference type="AlphaFoldDB" id="A0A8K0SYI5"/>
<dbReference type="GO" id="GO:0008270">
    <property type="term" value="F:zinc ion binding"/>
    <property type="evidence" value="ECO:0007669"/>
    <property type="project" value="InterPro"/>
</dbReference>
<dbReference type="InterPro" id="IPR036864">
    <property type="entry name" value="Zn2-C6_fun-type_DNA-bd_sf"/>
</dbReference>
<keyword evidence="1" id="KW-0539">Nucleus</keyword>
<organism evidence="3 4">
    <name type="scientific">Stachybotrys elegans</name>
    <dbReference type="NCBI Taxonomy" id="80388"/>
    <lineage>
        <taxon>Eukaryota</taxon>
        <taxon>Fungi</taxon>
        <taxon>Dikarya</taxon>
        <taxon>Ascomycota</taxon>
        <taxon>Pezizomycotina</taxon>
        <taxon>Sordariomycetes</taxon>
        <taxon>Hypocreomycetidae</taxon>
        <taxon>Hypocreales</taxon>
        <taxon>Stachybotryaceae</taxon>
        <taxon>Stachybotrys</taxon>
    </lineage>
</organism>
<dbReference type="Proteomes" id="UP000813444">
    <property type="component" value="Unassembled WGS sequence"/>
</dbReference>
<evidence type="ECO:0000256" key="1">
    <source>
        <dbReference type="ARBA" id="ARBA00023242"/>
    </source>
</evidence>
<dbReference type="PANTHER" id="PTHR38791:SF11">
    <property type="entry name" value="ZN(II)2CYS6 TRANSCRIPTION FACTOR (EUROFUNG)"/>
    <property type="match status" value="1"/>
</dbReference>
<dbReference type="InterPro" id="IPR053175">
    <property type="entry name" value="DHMBA_Reg_Transcription_Factor"/>
</dbReference>
<dbReference type="OrthoDB" id="2991872at2759"/>
<protein>
    <recommendedName>
        <fullName evidence="2">Zn(2)-C6 fungal-type domain-containing protein</fullName>
    </recommendedName>
</protein>
<gene>
    <name evidence="3" type="ORF">B0I35DRAFT_449295</name>
</gene>
<dbReference type="CDD" id="cd00067">
    <property type="entry name" value="GAL4"/>
    <property type="match status" value="1"/>
</dbReference>
<dbReference type="GO" id="GO:0000981">
    <property type="term" value="F:DNA-binding transcription factor activity, RNA polymerase II-specific"/>
    <property type="evidence" value="ECO:0007669"/>
    <property type="project" value="InterPro"/>
</dbReference>
<sequence length="493" mass="55007">MSRTKTGCQTCRCRRIKCDEGKPVCLQCIKAERECRQGSDRKKPDLVFHTENMYASGNIKRPRGPRGSLTLQRPGADRLSQARAFYINFYLDGLSEAPVTTSSMLEGLTEWISARRESAMVDRAVSAVALAVFSGTQHSPSAAKEATKIYGDLLHLVQAEIMNRDLGLCSGQMVDSSLLTIVLMATYENIMHRPADEESDHSLGTLHSWSHHLGALAVLQSWYENSRVHITPSTIVKYSRRGIMRRALLMGSALPLWLRDGSDFGESGVDLVFDGILFRLVNLRHRLDSVLRHAHGIHPVDADVLANEAAELDAACQQWENSIPQCWLPRTQDSSPCRRNPEHGIFPPLVSTYTEPSYATVWLEYLTIKILLKSTMIQISKIRQVTARAENMEETMQREGLVESCTRIIPFILGRMSLDDREKLEQPPGTAPDSTRPSLIISTGWPLTVLSYHQGIDAEHKAWFRSRLVRIGGILGDGSLKCAGHGGWAHNVV</sequence>
<dbReference type="Pfam" id="PF00172">
    <property type="entry name" value="Zn_clus"/>
    <property type="match status" value="1"/>
</dbReference>
<evidence type="ECO:0000313" key="3">
    <source>
        <dbReference type="EMBL" id="KAH7324269.1"/>
    </source>
</evidence>